<sequence>MISQAMHTEKDQLIISFLPSDIIRKIIKIGYEFVDEFRLVSPLWNSLALDHFSKLPLLKWLRLRPTGHYSSEPVLPEKIRVNKACSRIERLETDFSFLNQRKFYTAFKYSMTGVIVDELYLQRKYLWDFDMTNILTALDDFNVINLVMFSSNVYMQDLVEPIIIAARRFERRYEQLAVFQVTLIVQAMSERGKSNEETAHANWPAQLAYDN</sequence>
<accession>A0A8R1ULL7</accession>
<proteinExistence type="predicted"/>
<evidence type="ECO:0000313" key="2">
    <source>
        <dbReference type="Proteomes" id="UP000005239"/>
    </source>
</evidence>
<dbReference type="EnsemblMetazoa" id="PPA35090.1">
    <property type="protein sequence ID" value="PPA35090.1"/>
    <property type="gene ID" value="WBGene00273459"/>
</dbReference>
<accession>A0A2A6B5T8</accession>
<organism evidence="1 2">
    <name type="scientific">Pristionchus pacificus</name>
    <name type="common">Parasitic nematode worm</name>
    <dbReference type="NCBI Taxonomy" id="54126"/>
    <lineage>
        <taxon>Eukaryota</taxon>
        <taxon>Metazoa</taxon>
        <taxon>Ecdysozoa</taxon>
        <taxon>Nematoda</taxon>
        <taxon>Chromadorea</taxon>
        <taxon>Rhabditida</taxon>
        <taxon>Rhabditina</taxon>
        <taxon>Diplogasteromorpha</taxon>
        <taxon>Diplogasteroidea</taxon>
        <taxon>Neodiplogasteridae</taxon>
        <taxon>Pristionchus</taxon>
    </lineage>
</organism>
<reference evidence="1" key="2">
    <citation type="submission" date="2022-06" db="UniProtKB">
        <authorList>
            <consortium name="EnsemblMetazoa"/>
        </authorList>
    </citation>
    <scope>IDENTIFICATION</scope>
    <source>
        <strain evidence="1">PS312</strain>
    </source>
</reference>
<name>A0A2A6B5T8_PRIPA</name>
<gene>
    <name evidence="1" type="primary">WBGene00273459</name>
</gene>
<keyword evidence="2" id="KW-1185">Reference proteome</keyword>
<dbReference type="Proteomes" id="UP000005239">
    <property type="component" value="Unassembled WGS sequence"/>
</dbReference>
<protein>
    <submittedName>
        <fullName evidence="1">Uncharacterized protein</fullName>
    </submittedName>
</protein>
<dbReference type="AlphaFoldDB" id="A0A2A6B5T8"/>
<evidence type="ECO:0000313" key="1">
    <source>
        <dbReference type="EnsemblMetazoa" id="PPA35090.1"/>
    </source>
</evidence>
<reference evidence="2" key="1">
    <citation type="journal article" date="2008" name="Nat. Genet.">
        <title>The Pristionchus pacificus genome provides a unique perspective on nematode lifestyle and parasitism.</title>
        <authorList>
            <person name="Dieterich C."/>
            <person name="Clifton S.W."/>
            <person name="Schuster L.N."/>
            <person name="Chinwalla A."/>
            <person name="Delehaunty K."/>
            <person name="Dinkelacker I."/>
            <person name="Fulton L."/>
            <person name="Fulton R."/>
            <person name="Godfrey J."/>
            <person name="Minx P."/>
            <person name="Mitreva M."/>
            <person name="Roeseler W."/>
            <person name="Tian H."/>
            <person name="Witte H."/>
            <person name="Yang S.P."/>
            <person name="Wilson R.K."/>
            <person name="Sommer R.J."/>
        </authorList>
    </citation>
    <scope>NUCLEOTIDE SEQUENCE [LARGE SCALE GENOMIC DNA]</scope>
    <source>
        <strain evidence="2">PS312</strain>
    </source>
</reference>